<evidence type="ECO:0000259" key="9">
    <source>
        <dbReference type="PROSITE" id="PS50017"/>
    </source>
</evidence>
<dbReference type="Pfam" id="PF00791">
    <property type="entry name" value="ZU5"/>
    <property type="match status" value="2"/>
</dbReference>
<feature type="domain" description="ZU5" evidence="10">
    <location>
        <begin position="312"/>
        <end position="461"/>
    </location>
</feature>
<dbReference type="PANTHER" id="PTHR24123:SF141">
    <property type="entry name" value="ANKYRIN 2, ISOFORM U"/>
    <property type="match status" value="1"/>
</dbReference>
<feature type="compositionally biased region" description="Low complexity" evidence="8">
    <location>
        <begin position="845"/>
        <end position="857"/>
    </location>
</feature>
<accession>A0A8S9YUU2</accession>
<dbReference type="GO" id="GO:0016020">
    <property type="term" value="C:membrane"/>
    <property type="evidence" value="ECO:0007669"/>
    <property type="project" value="UniProtKB-SubCell"/>
</dbReference>
<dbReference type="SMART" id="SM00218">
    <property type="entry name" value="ZU5"/>
    <property type="match status" value="1"/>
</dbReference>
<dbReference type="Gene3D" id="1.10.533.10">
    <property type="entry name" value="Death Domain, Fas"/>
    <property type="match status" value="1"/>
</dbReference>
<dbReference type="GO" id="GO:0007165">
    <property type="term" value="P:signal transduction"/>
    <property type="evidence" value="ECO:0007669"/>
    <property type="project" value="InterPro"/>
</dbReference>
<evidence type="ECO:0008006" key="13">
    <source>
        <dbReference type="Google" id="ProtNLM"/>
    </source>
</evidence>
<feature type="region of interest" description="Disordered" evidence="8">
    <location>
        <begin position="792"/>
        <end position="858"/>
    </location>
</feature>
<evidence type="ECO:0000256" key="1">
    <source>
        <dbReference type="ARBA" id="ARBA00004370"/>
    </source>
</evidence>
<keyword evidence="7" id="KW-0472">Membrane</keyword>
<dbReference type="PROSITE" id="PS51145">
    <property type="entry name" value="ZU5"/>
    <property type="match status" value="2"/>
</dbReference>
<evidence type="ECO:0000256" key="5">
    <source>
        <dbReference type="ARBA" id="ARBA00022737"/>
    </source>
</evidence>
<dbReference type="Gene3D" id="2.60.40.2660">
    <property type="match status" value="1"/>
</dbReference>
<dbReference type="InterPro" id="IPR051165">
    <property type="entry name" value="Multifunctional_ANK_Repeat"/>
</dbReference>
<dbReference type="OrthoDB" id="20872at2759"/>
<comment type="subcellular location">
    <subcellularLocation>
        <location evidence="2">Cytoplasm</location>
    </subcellularLocation>
    <subcellularLocation>
        <location evidence="1">Membrane</location>
    </subcellularLocation>
</comment>
<dbReference type="PROSITE" id="PS50017">
    <property type="entry name" value="DEATH_DOMAIN"/>
    <property type="match status" value="1"/>
</dbReference>
<evidence type="ECO:0000256" key="2">
    <source>
        <dbReference type="ARBA" id="ARBA00004496"/>
    </source>
</evidence>
<organism evidence="11 12">
    <name type="scientific">Paragonimus skrjabini miyazakii</name>
    <dbReference type="NCBI Taxonomy" id="59628"/>
    <lineage>
        <taxon>Eukaryota</taxon>
        <taxon>Metazoa</taxon>
        <taxon>Spiralia</taxon>
        <taxon>Lophotrochozoa</taxon>
        <taxon>Platyhelminthes</taxon>
        <taxon>Trematoda</taxon>
        <taxon>Digenea</taxon>
        <taxon>Plagiorchiida</taxon>
        <taxon>Troglotremata</taxon>
        <taxon>Troglotrematidae</taxon>
        <taxon>Paragonimus</taxon>
    </lineage>
</organism>
<dbReference type="Proteomes" id="UP000822476">
    <property type="component" value="Unassembled WGS sequence"/>
</dbReference>
<dbReference type="Pfam" id="PF17809">
    <property type="entry name" value="UPA_2"/>
    <property type="match status" value="1"/>
</dbReference>
<dbReference type="Gene3D" id="2.60.220.30">
    <property type="match status" value="2"/>
</dbReference>
<dbReference type="InterPro" id="IPR011029">
    <property type="entry name" value="DEATH-like_dom_sf"/>
</dbReference>
<evidence type="ECO:0000259" key="10">
    <source>
        <dbReference type="PROSITE" id="PS51145"/>
    </source>
</evidence>
<evidence type="ECO:0000256" key="3">
    <source>
        <dbReference type="ARBA" id="ARBA00022490"/>
    </source>
</evidence>
<evidence type="ECO:0000313" key="11">
    <source>
        <dbReference type="EMBL" id="KAF7256870.1"/>
    </source>
</evidence>
<dbReference type="PANTHER" id="PTHR24123">
    <property type="entry name" value="ANKYRIN REPEAT-CONTAINING"/>
    <property type="match status" value="1"/>
</dbReference>
<feature type="domain" description="ZU5" evidence="10">
    <location>
        <begin position="155"/>
        <end position="310"/>
    </location>
</feature>
<dbReference type="InterPro" id="IPR040745">
    <property type="entry name" value="Ankyrin_UPA"/>
</dbReference>
<keyword evidence="4" id="KW-0597">Phosphoprotein</keyword>
<sequence>MCILFLSDDILSTPLTLHRPDRSTITNDLQWNRTTSYDVICQQLEYMRSHIGDNDETVIPSTPKLRPSSMVIRPQSLHVTKRKQSGEDSARVSMYDPVNEERPRSYISDQVQQPTVTAQPVGAVHNVTPSPAGLSLWDFDADNMQLTRKPIKAGFLISFLVDARGCLVEAQRRSDLRFFIPPNATLAPARIICRVLRPEYAPNYPSMNDGDFLASRILEMGPFQMQFALPIMIEVPHIASLRGKEREIVVLRSETGNSWKEHPMESNDNAVQDALGEVFDRLDSSNTLRERRIHRILTYDFPQYFALLSRFRQEVAMIGSEGGLISSTVSPQVQAVFPPGALQKRIKVGLQAQPIPTDLITRLVGPRVSVSPVVSIEPRRRKFHKPITMTIPLPKPPAAAGKVESDTTMSSTHSVRLLCSLSGGTNPAVWEDITGSTPLTKQKGCVSFTTTVSARLWLIDCPSNASAVELATRIYRESIVPPLICRFAVYARQPMNLETAASTNGTVLSMTKLRRPSAELTQLRCLCLTDDNEDKTLECLERFGLLAIGTPAEVLENRPYWIELSGNLTPVTKSDTQPRLVVRPFLDNRVTFPVRIRHRQDYQDADTSVVIGKIAFMRDPRHIKSTAEGVELTPRPVVTLEIRLPRPGESVLLATAGSEILGRSELDRNLLARQLGSDWNRLAPVLGLTQDEIDSISQASSPSSGPASEQEKAELTLAMWQHKAATMGLSERDALGNRLADALRSINRVDAIHPSMVAIRPVVTQEEKVTAVAVLDKKMRGPLPKLVETEKAEVVRPPSALLETEIGPEQVLEQLPESESPQKRKEVVTPESPEPSSVQTDRDVSSISASLSVTSPSETEAYISVEPVPERLLQPEPEISLKWPGAPVQPSLADSEIESKITETIVQPRLPTEDASALKAEIADRYTTIEVAEELAQAISDSTIITPIVQQLPVGIQEEFIQPIQLSRHPSIPSEPPESPTITPHVMLDGIETGVPQLLQDKLEQDKQTTGEMGEVITAKVEPTAKLEKTKEETFETFEEHKVVSPEIWTEHPDDQMKEIILKPSLPVEDKIPAVHADRIASELEESIGEKPMIPTFVPEVRPDIEETVIIPEMVEREPVIAETAITLPVDRTEVEIPPESVTERIEIQEEISKASESIPDASVELPVSIPHETVQSTTEDIHTSTVEEVPDEETFEKVYMEAVQNLPESTQTDLTRWPEIEDLAAPEPRRPTDLEVATTTAAFPLGSAGHDVIQSSPEESQSFEEIVETLPDGTVIKTRKTTAETMQSVSCSNWQEGVDAAIDSGMYAVEEPEERTEVEEIEETLPDGTVITRLVTTKHIVDRIIEQAVTDETVSEDLQPSEEIAPQAEEYERPHTLIDKVELSTGEKMFLIWTMFYCPKATYNWPRLCIRRVPLRTLAHAKVV</sequence>
<dbReference type="InterPro" id="IPR000906">
    <property type="entry name" value="ZU5_dom"/>
</dbReference>
<dbReference type="GO" id="GO:0005737">
    <property type="term" value="C:cytoplasm"/>
    <property type="evidence" value="ECO:0007669"/>
    <property type="project" value="UniProtKB-SubCell"/>
</dbReference>
<keyword evidence="12" id="KW-1185">Reference proteome</keyword>
<protein>
    <recommendedName>
        <fullName evidence="13">Death domain-containing protein</fullName>
    </recommendedName>
</protein>
<keyword evidence="6" id="KW-0040">ANK repeat</keyword>
<proteinExistence type="predicted"/>
<evidence type="ECO:0000313" key="12">
    <source>
        <dbReference type="Proteomes" id="UP000822476"/>
    </source>
</evidence>
<evidence type="ECO:0000256" key="8">
    <source>
        <dbReference type="SAM" id="MobiDB-lite"/>
    </source>
</evidence>
<dbReference type="InterPro" id="IPR000488">
    <property type="entry name" value="Death_dom"/>
</dbReference>
<reference evidence="11" key="1">
    <citation type="submission" date="2019-07" db="EMBL/GenBank/DDBJ databases">
        <title>Annotation for the trematode Paragonimus miyazaki's.</title>
        <authorList>
            <person name="Choi Y.-J."/>
        </authorList>
    </citation>
    <scope>NUCLEOTIDE SEQUENCE</scope>
    <source>
        <strain evidence="11">Japan</strain>
    </source>
</reference>
<evidence type="ECO:0000256" key="7">
    <source>
        <dbReference type="ARBA" id="ARBA00023136"/>
    </source>
</evidence>
<feature type="domain" description="Death" evidence="9">
    <location>
        <begin position="664"/>
        <end position="753"/>
    </location>
</feature>
<keyword evidence="5" id="KW-0677">Repeat</keyword>
<dbReference type="Pfam" id="PF00531">
    <property type="entry name" value="Death"/>
    <property type="match status" value="1"/>
</dbReference>
<keyword evidence="3" id="KW-0963">Cytoplasm</keyword>
<name>A0A8S9YUU2_9TREM</name>
<gene>
    <name evidence="11" type="ORF">EG68_06042</name>
</gene>
<dbReference type="SUPFAM" id="SSF47986">
    <property type="entry name" value="DEATH domain"/>
    <property type="match status" value="1"/>
</dbReference>
<evidence type="ECO:0000256" key="6">
    <source>
        <dbReference type="ARBA" id="ARBA00023043"/>
    </source>
</evidence>
<comment type="caution">
    <text evidence="11">The sequence shown here is derived from an EMBL/GenBank/DDBJ whole genome shotgun (WGS) entry which is preliminary data.</text>
</comment>
<dbReference type="EMBL" id="JTDE01002794">
    <property type="protein sequence ID" value="KAF7256870.1"/>
    <property type="molecule type" value="Genomic_DNA"/>
</dbReference>
<dbReference type="FunFam" id="2.60.220.30:FF:000009">
    <property type="entry name" value="Ankyrin 2, isoform G"/>
    <property type="match status" value="1"/>
</dbReference>
<evidence type="ECO:0000256" key="4">
    <source>
        <dbReference type="ARBA" id="ARBA00022553"/>
    </source>
</evidence>